<dbReference type="InterPro" id="IPR014001">
    <property type="entry name" value="Helicase_ATP-bd"/>
</dbReference>
<keyword evidence="3" id="KW-1185">Reference proteome</keyword>
<dbReference type="Pfam" id="PF04851">
    <property type="entry name" value="ResIII"/>
    <property type="match status" value="1"/>
</dbReference>
<evidence type="ECO:0000259" key="1">
    <source>
        <dbReference type="PROSITE" id="PS51192"/>
    </source>
</evidence>
<dbReference type="GO" id="GO:0005524">
    <property type="term" value="F:ATP binding"/>
    <property type="evidence" value="ECO:0007669"/>
    <property type="project" value="InterPro"/>
</dbReference>
<dbReference type="SUPFAM" id="SSF52540">
    <property type="entry name" value="P-loop containing nucleoside triphosphate hydrolases"/>
    <property type="match status" value="2"/>
</dbReference>
<organism evidence="2 3">
    <name type="scientific">Hydrogenobacter hydrogenophilus</name>
    <dbReference type="NCBI Taxonomy" id="35835"/>
    <lineage>
        <taxon>Bacteria</taxon>
        <taxon>Pseudomonadati</taxon>
        <taxon>Aquificota</taxon>
        <taxon>Aquificia</taxon>
        <taxon>Aquificales</taxon>
        <taxon>Aquificaceae</taxon>
        <taxon>Hydrogenobacter</taxon>
    </lineage>
</organism>
<gene>
    <name evidence="2" type="ORF">SAMN06265353_1047</name>
</gene>
<reference evidence="3" key="1">
    <citation type="submission" date="2017-09" db="EMBL/GenBank/DDBJ databases">
        <authorList>
            <person name="Varghese N."/>
            <person name="Submissions S."/>
        </authorList>
    </citation>
    <scope>NUCLEOTIDE SEQUENCE [LARGE SCALE GENOMIC DNA]</scope>
    <source>
        <strain evidence="3">DSM 2913</strain>
    </source>
</reference>
<dbReference type="GO" id="GO:0016787">
    <property type="term" value="F:hydrolase activity"/>
    <property type="evidence" value="ECO:0007669"/>
    <property type="project" value="InterPro"/>
</dbReference>
<dbReference type="InterPro" id="IPR006935">
    <property type="entry name" value="Helicase/UvrB_N"/>
</dbReference>
<dbReference type="AlphaFoldDB" id="A0A285P3A3"/>
<dbReference type="InterPro" id="IPR027417">
    <property type="entry name" value="P-loop_NTPase"/>
</dbReference>
<protein>
    <submittedName>
        <fullName evidence="2">Type III restriction enzyme, res subunit</fullName>
    </submittedName>
</protein>
<dbReference type="GO" id="GO:0003677">
    <property type="term" value="F:DNA binding"/>
    <property type="evidence" value="ECO:0007669"/>
    <property type="project" value="InterPro"/>
</dbReference>
<evidence type="ECO:0000313" key="2">
    <source>
        <dbReference type="EMBL" id="SNZ14351.1"/>
    </source>
</evidence>
<dbReference type="RefSeq" id="WP_096602086.1">
    <property type="nucleotide sequence ID" value="NZ_OBEN01000005.1"/>
</dbReference>
<feature type="domain" description="Helicase ATP-binding" evidence="1">
    <location>
        <begin position="131"/>
        <end position="297"/>
    </location>
</feature>
<dbReference type="PROSITE" id="PS51192">
    <property type="entry name" value="HELICASE_ATP_BIND_1"/>
    <property type="match status" value="1"/>
</dbReference>
<proteinExistence type="predicted"/>
<name>A0A285P3A3_9AQUI</name>
<accession>A0A285P3A3</accession>
<sequence length="992" mass="116371">MMLEKYLVLNKYFLSLFGVSEFKDLQNKLRDVEEGTDAQGRTYFVNVLKGLKGLKISENHLNRYDENIQRYVEKVGKNRGSISLKYFQYLAVLFTEIFLDKLKNKKEKFLYELNQFLKNYEDEKIKTLLGDFTEQDLKKLAFWMATGSGKTIILHINYYQFLNYKLFEPDNIILITPNEGLSKQHYEELIKSGIPARMYVGTSNGWRSSKNEVLVIEITKFVEEKRGRGLTVPVDAFEGRNLIFVDEGHKGKKSEEQKWANLRNKIGENGFVFEYSATFGQILSEKNKETLKEYGKSIIFDYSYKYFYLDGYGKDFYVLNAKDTKLKDEDFQETMFVANLLSFYEQILFYTENLTLAKQYNIEKPLWIFVGTTVSGGKNSEETDILTITLFLRKAIEDDGWLKNKINSVLGMDIFKDRFELLRRRTINIDDIYTKVFNGKGSFDIYEIKSAEGELGLRVGDNPYFGVINIGDVNNFKKLLANKNFEIKQDAISPSLFDDIKRETSNINILIGSKKFIEGWDTWRVSSMGLLNIGRGEGPQIIQLFGRGVRIKGKDMSLKRSDEEKLKVLETLNIFSIKADYLNKFLEAIQKEEVDFEEIKVPVKSLSDEWKDLPYLVPAEDKKFVECETVLLKKDDKIKHVLDLTPKITEFTGTQKEESKIDSEEITFDKFVDLLDWDNIDQELYQYKRIKGYWNLLWSKQDLKEVLSACKVKGIKEKEALDKIHDIAVLLLKGYIEKFYNKKLGEFERKNLTYKKAGEQLSLFLNQEPVEYYTVYVDKRDKRKQKLIQNIKSLINNLGMLLKDDKTLLPRICFDKHIYVPLLLDDKNIDKISPQGLNESEEKFIEGLREYLQKNKEKFSDYKRFLLRNEPKSGIGFQLGWGKFYPDFIMWVKGKHETYMVFIDPKGLMHSKDLNDEKILFNHELKEIENHLKKVRPDVSLLSFILSYTKYEDLIKGMRNIPSKEDYEQNNVIFMEDPDWCKKIFSFLLIKT</sequence>
<dbReference type="EMBL" id="OBEN01000005">
    <property type="protein sequence ID" value="SNZ14351.1"/>
    <property type="molecule type" value="Genomic_DNA"/>
</dbReference>
<dbReference type="Proteomes" id="UP000218627">
    <property type="component" value="Unassembled WGS sequence"/>
</dbReference>
<dbReference type="OrthoDB" id="9804145at2"/>
<dbReference type="SMART" id="SM00487">
    <property type="entry name" value="DEXDc"/>
    <property type="match status" value="1"/>
</dbReference>
<evidence type="ECO:0000313" key="3">
    <source>
        <dbReference type="Proteomes" id="UP000218627"/>
    </source>
</evidence>
<dbReference type="Gene3D" id="3.40.50.300">
    <property type="entry name" value="P-loop containing nucleotide triphosphate hydrolases"/>
    <property type="match status" value="1"/>
</dbReference>